<evidence type="ECO:0000313" key="3">
    <source>
        <dbReference type="Proteomes" id="UP000297239"/>
    </source>
</evidence>
<sequence length="149" mass="17229">MHLSVRPATEDDCKLIFDWANEPEVRNASFYTEKIEWPKHVSWFLQKLNDPNSLILIFEVDGLNAGQIRFDRNGEYFEIDYSIDINYRGKGLGKSIVSLGISKINSQFKKTIKILAKVKKGNSISAKVFRNLGFKELNLVNGDYEFKYE</sequence>
<keyword evidence="2" id="KW-0808">Transferase</keyword>
<feature type="domain" description="N-acetyltransferase" evidence="1">
    <location>
        <begin position="3"/>
        <end position="149"/>
    </location>
</feature>
<dbReference type="SUPFAM" id="SSF55729">
    <property type="entry name" value="Acyl-CoA N-acyltransferases (Nat)"/>
    <property type="match status" value="1"/>
</dbReference>
<protein>
    <submittedName>
        <fullName evidence="2">N-acetyltransferase</fullName>
    </submittedName>
</protein>
<dbReference type="GO" id="GO:0016747">
    <property type="term" value="F:acyltransferase activity, transferring groups other than amino-acyl groups"/>
    <property type="evidence" value="ECO:0007669"/>
    <property type="project" value="InterPro"/>
</dbReference>
<gene>
    <name evidence="2" type="ORF">EHQ18_07610</name>
</gene>
<evidence type="ECO:0000313" key="2">
    <source>
        <dbReference type="EMBL" id="TGK71825.1"/>
    </source>
</evidence>
<dbReference type="Gene3D" id="3.40.630.30">
    <property type="match status" value="1"/>
</dbReference>
<dbReference type="PANTHER" id="PTHR43415:SF3">
    <property type="entry name" value="GNAT-FAMILY ACETYLTRANSFERASE"/>
    <property type="match status" value="1"/>
</dbReference>
<dbReference type="PROSITE" id="PS51186">
    <property type="entry name" value="GNAT"/>
    <property type="match status" value="1"/>
</dbReference>
<keyword evidence="3" id="KW-1185">Reference proteome</keyword>
<dbReference type="InterPro" id="IPR000182">
    <property type="entry name" value="GNAT_dom"/>
</dbReference>
<dbReference type="EMBL" id="RQFF01000016">
    <property type="protein sequence ID" value="TGK71825.1"/>
    <property type="molecule type" value="Genomic_DNA"/>
</dbReference>
<dbReference type="RefSeq" id="WP_135633079.1">
    <property type="nucleotide sequence ID" value="NZ_RQFE01000014.1"/>
</dbReference>
<name>A0A6N4Q294_9LEPT</name>
<reference evidence="2" key="1">
    <citation type="journal article" date="2019" name="PLoS Negl. Trop. Dis.">
        <title>Revisiting the worldwide diversity of Leptospira species in the environment.</title>
        <authorList>
            <person name="Vincent A.T."/>
            <person name="Schiettekatte O."/>
            <person name="Bourhy P."/>
            <person name="Veyrier F.J."/>
            <person name="Picardeau M."/>
        </authorList>
    </citation>
    <scope>NUCLEOTIDE SEQUENCE [LARGE SCALE GENOMIC DNA]</scope>
    <source>
        <strain evidence="2">201800293</strain>
    </source>
</reference>
<proteinExistence type="predicted"/>
<dbReference type="OrthoDB" id="9795206at2"/>
<dbReference type="InterPro" id="IPR016181">
    <property type="entry name" value="Acyl_CoA_acyltransferase"/>
</dbReference>
<dbReference type="Pfam" id="PF13302">
    <property type="entry name" value="Acetyltransf_3"/>
    <property type="match status" value="1"/>
</dbReference>
<dbReference type="PANTHER" id="PTHR43415">
    <property type="entry name" value="SPERMIDINE N(1)-ACETYLTRANSFERASE"/>
    <property type="match status" value="1"/>
</dbReference>
<comment type="caution">
    <text evidence="2">The sequence shown here is derived from an EMBL/GenBank/DDBJ whole genome shotgun (WGS) entry which is preliminary data.</text>
</comment>
<organism evidence="2 3">
    <name type="scientific">Leptospira kanakyensis</name>
    <dbReference type="NCBI Taxonomy" id="2484968"/>
    <lineage>
        <taxon>Bacteria</taxon>
        <taxon>Pseudomonadati</taxon>
        <taxon>Spirochaetota</taxon>
        <taxon>Spirochaetia</taxon>
        <taxon>Leptospirales</taxon>
        <taxon>Leptospiraceae</taxon>
        <taxon>Leptospira</taxon>
    </lineage>
</organism>
<evidence type="ECO:0000259" key="1">
    <source>
        <dbReference type="PROSITE" id="PS51186"/>
    </source>
</evidence>
<accession>A0A6N4Q294</accession>
<dbReference type="Proteomes" id="UP000297239">
    <property type="component" value="Unassembled WGS sequence"/>
</dbReference>
<dbReference type="AlphaFoldDB" id="A0A6N4Q294"/>